<dbReference type="GO" id="GO:0016846">
    <property type="term" value="F:carbon-sulfur lyase activity"/>
    <property type="evidence" value="ECO:0007669"/>
    <property type="project" value="TreeGrafter"/>
</dbReference>
<feature type="non-terminal residue" evidence="4">
    <location>
        <position position="1"/>
    </location>
</feature>
<dbReference type="InterPro" id="IPR000277">
    <property type="entry name" value="Cys/Met-Metab_PyrdxlP-dep_enz"/>
</dbReference>
<protein>
    <submittedName>
        <fullName evidence="4">PLP-dependent transferase</fullName>
    </submittedName>
</protein>
<dbReference type="Pfam" id="PF01053">
    <property type="entry name" value="Cys_Met_Meta_PP"/>
    <property type="match status" value="1"/>
</dbReference>
<dbReference type="GO" id="GO:0005737">
    <property type="term" value="C:cytoplasm"/>
    <property type="evidence" value="ECO:0007669"/>
    <property type="project" value="TreeGrafter"/>
</dbReference>
<comment type="cofactor">
    <cofactor evidence="1 3">
        <name>pyridoxal 5'-phosphate</name>
        <dbReference type="ChEBI" id="CHEBI:597326"/>
    </cofactor>
</comment>
<organism evidence="4">
    <name type="scientific">Salmonella enterica subsp. enterica serovar Chester</name>
    <dbReference type="NCBI Taxonomy" id="149386"/>
    <lineage>
        <taxon>Bacteria</taxon>
        <taxon>Pseudomonadati</taxon>
        <taxon>Pseudomonadota</taxon>
        <taxon>Gammaproteobacteria</taxon>
        <taxon>Enterobacterales</taxon>
        <taxon>Enterobacteriaceae</taxon>
        <taxon>Salmonella</taxon>
    </lineage>
</organism>
<dbReference type="GO" id="GO:0019346">
    <property type="term" value="P:transsulfuration"/>
    <property type="evidence" value="ECO:0007669"/>
    <property type="project" value="InterPro"/>
</dbReference>
<dbReference type="InterPro" id="IPR015422">
    <property type="entry name" value="PyrdxlP-dep_Trfase_small"/>
</dbReference>
<dbReference type="SUPFAM" id="SSF53383">
    <property type="entry name" value="PLP-dependent transferases"/>
    <property type="match status" value="1"/>
</dbReference>
<keyword evidence="4" id="KW-0808">Transferase</keyword>
<dbReference type="GO" id="GO:0016740">
    <property type="term" value="F:transferase activity"/>
    <property type="evidence" value="ECO:0007669"/>
    <property type="project" value="UniProtKB-KW"/>
</dbReference>
<evidence type="ECO:0000256" key="1">
    <source>
        <dbReference type="ARBA" id="ARBA00001933"/>
    </source>
</evidence>
<dbReference type="Gene3D" id="3.90.1150.10">
    <property type="entry name" value="Aspartate Aminotransferase, domain 1"/>
    <property type="match status" value="1"/>
</dbReference>
<keyword evidence="2 3" id="KW-0663">Pyridoxal phosphate</keyword>
<dbReference type="GO" id="GO:0030170">
    <property type="term" value="F:pyridoxal phosphate binding"/>
    <property type="evidence" value="ECO:0007669"/>
    <property type="project" value="InterPro"/>
</dbReference>
<gene>
    <name evidence="4" type="ORF">DS524_25635</name>
</gene>
<proteinExistence type="inferred from homology"/>
<accession>A0A5U8SV17</accession>
<dbReference type="InterPro" id="IPR015424">
    <property type="entry name" value="PyrdxlP-dep_Trfase"/>
</dbReference>
<name>A0A5U8SV17_SALET</name>
<evidence type="ECO:0000256" key="3">
    <source>
        <dbReference type="RuleBase" id="RU362118"/>
    </source>
</evidence>
<comment type="similarity">
    <text evidence="3">Belongs to the trans-sulfuration enzymes family.</text>
</comment>
<evidence type="ECO:0000313" key="4">
    <source>
        <dbReference type="EMBL" id="EBR9859127.1"/>
    </source>
</evidence>
<dbReference type="PANTHER" id="PTHR11808">
    <property type="entry name" value="TRANS-SULFURATION ENZYME FAMILY MEMBER"/>
    <property type="match status" value="1"/>
</dbReference>
<dbReference type="AlphaFoldDB" id="A0A5U8SV17"/>
<reference evidence="4" key="1">
    <citation type="submission" date="2018-07" db="EMBL/GenBank/DDBJ databases">
        <authorList>
            <person name="Ashton P.M."/>
            <person name="Dallman T."/>
            <person name="Nair S."/>
            <person name="De Pinna E."/>
            <person name="Peters T."/>
            <person name="Grant K."/>
        </authorList>
    </citation>
    <scope>NUCLEOTIDE SEQUENCE</scope>
    <source>
        <strain evidence="4">296838</strain>
    </source>
</reference>
<dbReference type="EMBL" id="AAGUAT010000105">
    <property type="protein sequence ID" value="EBR9859127.1"/>
    <property type="molecule type" value="Genomic_DNA"/>
</dbReference>
<comment type="caution">
    <text evidence="4">The sequence shown here is derived from an EMBL/GenBank/DDBJ whole genome shotgun (WGS) entry which is preliminary data.</text>
</comment>
<evidence type="ECO:0000256" key="2">
    <source>
        <dbReference type="ARBA" id="ARBA00022898"/>
    </source>
</evidence>
<sequence>VNHSATMSHGSMTREERESIGVFDSTLRLSVGIEDIGDLLADLQQALA</sequence>